<dbReference type="EMBL" id="CAFZ01000101">
    <property type="protein sequence ID" value="CCA70975.1"/>
    <property type="molecule type" value="Genomic_DNA"/>
</dbReference>
<feature type="compositionally biased region" description="Basic and acidic residues" evidence="11">
    <location>
        <begin position="1114"/>
        <end position="1124"/>
    </location>
</feature>
<dbReference type="InterPro" id="IPR056995">
    <property type="entry name" value="PEX6_4th_dom"/>
</dbReference>
<dbReference type="InterPro" id="IPR003960">
    <property type="entry name" value="ATPase_AAA_CS"/>
</dbReference>
<dbReference type="eggNOG" id="KOG0736">
    <property type="taxonomic scope" value="Eukaryota"/>
</dbReference>
<organism evidence="13 14">
    <name type="scientific">Serendipita indica (strain DSM 11827)</name>
    <name type="common">Root endophyte fungus</name>
    <name type="synonym">Piriformospora indica</name>
    <dbReference type="NCBI Taxonomy" id="1109443"/>
    <lineage>
        <taxon>Eukaryota</taxon>
        <taxon>Fungi</taxon>
        <taxon>Dikarya</taxon>
        <taxon>Basidiomycota</taxon>
        <taxon>Agaricomycotina</taxon>
        <taxon>Agaricomycetes</taxon>
        <taxon>Sebacinales</taxon>
        <taxon>Serendipitaceae</taxon>
        <taxon>Serendipita</taxon>
    </lineage>
</organism>
<evidence type="ECO:0000256" key="2">
    <source>
        <dbReference type="ARBA" id="ARBA00006914"/>
    </source>
</evidence>
<dbReference type="GO" id="GO:0005778">
    <property type="term" value="C:peroxisomal membrane"/>
    <property type="evidence" value="ECO:0007669"/>
    <property type="project" value="TreeGrafter"/>
</dbReference>
<dbReference type="InterPro" id="IPR050168">
    <property type="entry name" value="AAA_ATPase_domain"/>
</dbReference>
<evidence type="ECO:0000256" key="5">
    <source>
        <dbReference type="ARBA" id="ARBA00022801"/>
    </source>
</evidence>
<dbReference type="GO" id="GO:0016887">
    <property type="term" value="F:ATP hydrolysis activity"/>
    <property type="evidence" value="ECO:0007669"/>
    <property type="project" value="InterPro"/>
</dbReference>
<evidence type="ECO:0000256" key="7">
    <source>
        <dbReference type="ARBA" id="ARBA00023136"/>
    </source>
</evidence>
<dbReference type="FunFam" id="1.10.8.60:FF:000039">
    <property type="entry name" value="peroxisome biogenesis factor 6"/>
    <property type="match status" value="1"/>
</dbReference>
<evidence type="ECO:0000313" key="14">
    <source>
        <dbReference type="Proteomes" id="UP000007148"/>
    </source>
</evidence>
<comment type="similarity">
    <text evidence="2">Belongs to the AAA ATPase family.</text>
</comment>
<dbReference type="GO" id="GO:0005524">
    <property type="term" value="F:ATP binding"/>
    <property type="evidence" value="ECO:0007669"/>
    <property type="project" value="UniProtKB-KW"/>
</dbReference>
<dbReference type="HOGENOM" id="CLU_000688_0_0_1"/>
<dbReference type="Pfam" id="PF23315">
    <property type="entry name" value="PEX6_4th"/>
    <property type="match status" value="1"/>
</dbReference>
<dbReference type="InterPro" id="IPR047533">
    <property type="entry name" value="RecA-like_PEX6_r2"/>
</dbReference>
<dbReference type="Proteomes" id="UP000007148">
    <property type="component" value="Unassembled WGS sequence"/>
</dbReference>
<dbReference type="PROSITE" id="PS00674">
    <property type="entry name" value="AAA"/>
    <property type="match status" value="1"/>
</dbReference>
<feature type="domain" description="AAA+ ATPase" evidence="12">
    <location>
        <begin position="547"/>
        <end position="685"/>
    </location>
</feature>
<comment type="subcellular location">
    <subcellularLocation>
        <location evidence="1">Membrane</location>
    </subcellularLocation>
</comment>
<keyword evidence="14" id="KW-1185">Reference proteome</keyword>
<dbReference type="Gene3D" id="3.40.50.300">
    <property type="entry name" value="P-loop containing nucleotide triphosphate hydrolases"/>
    <property type="match status" value="2"/>
</dbReference>
<protein>
    <recommendedName>
        <fullName evidence="8">Peroxisomal ATPase PEX6</fullName>
    </recommendedName>
    <alternativeName>
        <fullName evidence="9">Peroxin-6</fullName>
    </alternativeName>
</protein>
<dbReference type="CDD" id="cd19527">
    <property type="entry name" value="RecA-like_PEX6_r2"/>
    <property type="match status" value="1"/>
</dbReference>
<dbReference type="Gene3D" id="1.10.8.60">
    <property type="match status" value="2"/>
</dbReference>
<accession>G4TI32</accession>
<evidence type="ECO:0000256" key="6">
    <source>
        <dbReference type="ARBA" id="ARBA00022840"/>
    </source>
</evidence>
<comment type="caution">
    <text evidence="13">The sequence shown here is derived from an EMBL/GenBank/DDBJ whole genome shotgun (WGS) entry which is preliminary data.</text>
</comment>
<proteinExistence type="inferred from homology"/>
<dbReference type="Pfam" id="PF00004">
    <property type="entry name" value="AAA"/>
    <property type="match status" value="2"/>
</dbReference>
<feature type="region of interest" description="Disordered" evidence="11">
    <location>
        <begin position="1094"/>
        <end position="1124"/>
    </location>
</feature>
<feature type="domain" description="AAA+ ATPase" evidence="12">
    <location>
        <begin position="828"/>
        <end position="959"/>
    </location>
</feature>
<dbReference type="OMA" id="AEQCPFH"/>
<evidence type="ECO:0000256" key="4">
    <source>
        <dbReference type="ARBA" id="ARBA00022741"/>
    </source>
</evidence>
<gene>
    <name evidence="13" type="ORF">PIIN_04908</name>
</gene>
<dbReference type="SUPFAM" id="SSF52540">
    <property type="entry name" value="P-loop containing nucleoside triphosphate hydrolases"/>
    <property type="match status" value="2"/>
</dbReference>
<dbReference type="STRING" id="1109443.G4TI32"/>
<evidence type="ECO:0000256" key="8">
    <source>
        <dbReference type="ARBA" id="ARBA00034811"/>
    </source>
</evidence>
<reference evidence="13 14" key="1">
    <citation type="journal article" date="2011" name="PLoS Pathog.">
        <title>Endophytic Life Strategies Decoded by Genome and Transcriptome Analyses of the Mutualistic Root Symbiont Piriformospora indica.</title>
        <authorList>
            <person name="Zuccaro A."/>
            <person name="Lahrmann U."/>
            <person name="Guldener U."/>
            <person name="Langen G."/>
            <person name="Pfiffi S."/>
            <person name="Biedenkopf D."/>
            <person name="Wong P."/>
            <person name="Samans B."/>
            <person name="Grimm C."/>
            <person name="Basiewicz M."/>
            <person name="Murat C."/>
            <person name="Martin F."/>
            <person name="Kogel K.H."/>
        </authorList>
    </citation>
    <scope>NUCLEOTIDE SEQUENCE [LARGE SCALE GENOMIC DNA]</scope>
    <source>
        <strain evidence="13 14">DSM 11827</strain>
    </source>
</reference>
<keyword evidence="4" id="KW-0547">Nucleotide-binding</keyword>
<comment type="catalytic activity">
    <reaction evidence="10">
        <text>ATP + H2O = ADP + phosphate + H(+)</text>
        <dbReference type="Rhea" id="RHEA:13065"/>
        <dbReference type="ChEBI" id="CHEBI:15377"/>
        <dbReference type="ChEBI" id="CHEBI:15378"/>
        <dbReference type="ChEBI" id="CHEBI:30616"/>
        <dbReference type="ChEBI" id="CHEBI:43474"/>
        <dbReference type="ChEBI" id="CHEBI:456216"/>
    </reaction>
    <physiologicalReaction direction="left-to-right" evidence="10">
        <dbReference type="Rhea" id="RHEA:13066"/>
    </physiologicalReaction>
</comment>
<dbReference type="PANTHER" id="PTHR23077:SF9">
    <property type="entry name" value="PEROXISOMAL ATPASE PEX6"/>
    <property type="match status" value="1"/>
</dbReference>
<evidence type="ECO:0000256" key="1">
    <source>
        <dbReference type="ARBA" id="ARBA00004370"/>
    </source>
</evidence>
<evidence type="ECO:0000256" key="10">
    <source>
        <dbReference type="ARBA" id="ARBA00048778"/>
    </source>
</evidence>
<dbReference type="AlphaFoldDB" id="G4TI32"/>
<evidence type="ECO:0000256" key="9">
    <source>
        <dbReference type="ARBA" id="ARBA00034920"/>
    </source>
</evidence>
<keyword evidence="6" id="KW-0067">ATP-binding</keyword>
<keyword evidence="3" id="KW-0962">Peroxisome biogenesis</keyword>
<dbReference type="InterPro" id="IPR027417">
    <property type="entry name" value="P-loop_NTPase"/>
</dbReference>
<name>G4TI32_SERID</name>
<evidence type="ECO:0000256" key="11">
    <source>
        <dbReference type="SAM" id="MobiDB-lite"/>
    </source>
</evidence>
<dbReference type="SMART" id="SM00382">
    <property type="entry name" value="AAA"/>
    <property type="match status" value="2"/>
</dbReference>
<keyword evidence="5" id="KW-0378">Hydrolase</keyword>
<dbReference type="PANTHER" id="PTHR23077">
    <property type="entry name" value="AAA-FAMILY ATPASE"/>
    <property type="match status" value="1"/>
</dbReference>
<dbReference type="InterPro" id="IPR003959">
    <property type="entry name" value="ATPase_AAA_core"/>
</dbReference>
<dbReference type="FunCoup" id="G4TI32">
    <property type="interactions" value="103"/>
</dbReference>
<dbReference type="GO" id="GO:0005829">
    <property type="term" value="C:cytosol"/>
    <property type="evidence" value="ECO:0007669"/>
    <property type="project" value="TreeGrafter"/>
</dbReference>
<sequence length="1124" mass="123090">MSARSSLPIAVLGVGVDSDELEVLKLSTDVWERLGAKEKESIAVRAHGQTSQAKSLICWAIHGSDIESGTIAINRRFLEKHPEVFATQSSIQGTIKLEVNLVKPVSLEEVILVAQSVRAITFAQDRREKVVETFSGDKRLVRQDEIISLFEQGPDSPPSALQFLVAMAQPVHQGLIDPATTKVIIVQGMDINDTDLSSSPVSSREIVRSDDELDSDLDESFLLNTLPSPNIRIGSDTGMTNGLHNQHAFTARVLPYNIPLPHDEFREMTVLLKLTDIARLGIFSGDWVVVTDAEKRSRMRLARAIGTELHSELLESSTLYAPPVFIHNLSMSDENMAKVLVQRCSFGQQLPPIPTAHSVTLARIASPVSTSKQYQTIIFQALRRYFSTGRHLLKKDDIVALPLVTTSAPLINGLEEADKKQESTIEELMDTLLEEHPTPNEIAYFQVTNLEHSLVRLQGDTTPDTHFAAVMGELGCWMDSSTTRLIQGGIEHSRVPELDGYLGIERDWPRLTDLVKGSTLCRNGTPFSNLKNVFRAAMHPEAVKHGLSLSALIIGGRASGKRTTVRWVAQDVGFHVMEIATILRTILRSKTEGTLRARFEQAEAVTPSVLLLRNIEALAKSNQKLETGKEPSVVSVIQECIKDAHLASKKGQYPLLVVATTRDPDLVPLGILACFKHQFTIPAPDEDQRQVILANLLQQSTFEADVSLPSIAAQTAAMVAGDLVDLVSRVAFVAAARISDLSYDLGVEVESLHQAGFGFTGADFDAALGQARAAFSANIGAPSIPKVAWDDVGGLTSVKSDIMDTIQLPLEHPELFADGMKKRSGKCTSIPTETLLAKAVATSFSLNFFSVKGPELLNMYIGESEANVRRVFQRARDARPCVIFFDELDSVAPKRGNHGDSGGVMDRIVSQLLAELDGMSSGAGGDVFVIGATNRPDLLDPALLRPGRFDKLLYLGVSDTHEAQLKIIEALTRKFHLDDAINLKAIADQCPFNYTGADFYALCSDAMLKAMTRKAESVDRKIGELNSQPHSSKHVYPITPQYYLAEMASYEDTEIIVAQEDFEAALEELTPSVSQAEMEHYRLVQQRFAENGGTDLETSNQEVDDTVLAPPVTVDRKGKGRAVE</sequence>
<dbReference type="OrthoDB" id="5553750at2759"/>
<dbReference type="FunFam" id="3.40.50.300:FF:000109">
    <property type="entry name" value="Peroxisomal biogenesis factor 6"/>
    <property type="match status" value="1"/>
</dbReference>
<dbReference type="GO" id="GO:0016558">
    <property type="term" value="P:protein import into peroxisome matrix"/>
    <property type="evidence" value="ECO:0007669"/>
    <property type="project" value="TreeGrafter"/>
</dbReference>
<dbReference type="InParanoid" id="G4TI32"/>
<keyword evidence="7" id="KW-0472">Membrane</keyword>
<evidence type="ECO:0000256" key="3">
    <source>
        <dbReference type="ARBA" id="ARBA00022593"/>
    </source>
</evidence>
<evidence type="ECO:0000259" key="12">
    <source>
        <dbReference type="SMART" id="SM00382"/>
    </source>
</evidence>
<evidence type="ECO:0000313" key="13">
    <source>
        <dbReference type="EMBL" id="CCA70975.1"/>
    </source>
</evidence>
<dbReference type="InterPro" id="IPR003593">
    <property type="entry name" value="AAA+_ATPase"/>
</dbReference>